<keyword evidence="2 5" id="KW-0812">Transmembrane</keyword>
<proteinExistence type="predicted"/>
<feature type="transmembrane region" description="Helical" evidence="5">
    <location>
        <begin position="147"/>
        <end position="166"/>
    </location>
</feature>
<comment type="caution">
    <text evidence="6">The sequence shown here is derived from an EMBL/GenBank/DDBJ whole genome shotgun (WGS) entry which is preliminary data.</text>
</comment>
<feature type="transmembrane region" description="Helical" evidence="5">
    <location>
        <begin position="351"/>
        <end position="369"/>
    </location>
</feature>
<reference evidence="6" key="1">
    <citation type="submission" date="2020-10" db="EMBL/GenBank/DDBJ databases">
        <title>Taxonomic study of unclassified bacteria belonging to the class Ktedonobacteria.</title>
        <authorList>
            <person name="Yabe S."/>
            <person name="Wang C.M."/>
            <person name="Zheng Y."/>
            <person name="Sakai Y."/>
            <person name="Cavaletti L."/>
            <person name="Monciardini P."/>
            <person name="Donadio S."/>
        </authorList>
    </citation>
    <scope>NUCLEOTIDE SEQUENCE</scope>
    <source>
        <strain evidence="6">ID150040</strain>
    </source>
</reference>
<keyword evidence="7" id="KW-1185">Reference proteome</keyword>
<keyword evidence="4 5" id="KW-0472">Membrane</keyword>
<evidence type="ECO:0000256" key="4">
    <source>
        <dbReference type="ARBA" id="ARBA00023136"/>
    </source>
</evidence>
<name>A0A8J3N9Z1_9CHLR</name>
<organism evidence="6 7">
    <name type="scientific">Reticulibacter mediterranei</name>
    <dbReference type="NCBI Taxonomy" id="2778369"/>
    <lineage>
        <taxon>Bacteria</taxon>
        <taxon>Bacillati</taxon>
        <taxon>Chloroflexota</taxon>
        <taxon>Ktedonobacteria</taxon>
        <taxon>Ktedonobacterales</taxon>
        <taxon>Reticulibacteraceae</taxon>
        <taxon>Reticulibacter</taxon>
    </lineage>
</organism>
<dbReference type="Pfam" id="PF13520">
    <property type="entry name" value="AA_permease_2"/>
    <property type="match status" value="1"/>
</dbReference>
<evidence type="ECO:0000256" key="2">
    <source>
        <dbReference type="ARBA" id="ARBA00022692"/>
    </source>
</evidence>
<evidence type="ECO:0000256" key="5">
    <source>
        <dbReference type="SAM" id="Phobius"/>
    </source>
</evidence>
<sequence length="482" mass="52802">MSSSSINGQPEKMPAESGVEQATNGFVRSIKLPTAIAINMTQMCGIGPFITIPLMVAAFGGPQAIIGWIAGAILALADGLVWSELGAAMPGAGGTYIYLREAYQYRTGRLMPFLFIWTAILSIPLIMSTGVIGLVQYMGYLWPNMNWWQIHLVSLLIVAIVIFALYRRIESVGLLTNILFVIMLLSIGIVIVAALTHFHPDLAFAYPANAFTLDGHFFVGLGAGLIIGVYDYLGYNTTAYMGDEIRTPGRVIPWSIIISVLGIMVLYLALNIGVLGVVPWQEVAKSPSIASLVLEQVWGKGVSSVVTVLIIITAFASVFAGLLGGSRVPYNAARDGVFLRQFGTLHPRLRIPHRALLVMGVITAIGSFFDLSTVINMLIAVIVLIQGVGQIVALTVLRLRQPELRRPYRMWLYPLPSLIALIGWVYVYYASGWQPILLSLGWLVIGIVAFLIWARVEHIWPFGSREIKETYLEHADEIEQAS</sequence>
<dbReference type="EMBL" id="BNJK01000004">
    <property type="protein sequence ID" value="GHP01111.1"/>
    <property type="molecule type" value="Genomic_DNA"/>
</dbReference>
<evidence type="ECO:0000313" key="7">
    <source>
        <dbReference type="Proteomes" id="UP000597444"/>
    </source>
</evidence>
<feature type="transmembrane region" description="Helical" evidence="5">
    <location>
        <begin position="80"/>
        <end position="99"/>
    </location>
</feature>
<feature type="transmembrane region" description="Helical" evidence="5">
    <location>
        <begin position="178"/>
        <end position="195"/>
    </location>
</feature>
<dbReference type="RefSeq" id="WP_220211675.1">
    <property type="nucleotide sequence ID" value="NZ_BNJK01000004.1"/>
</dbReference>
<evidence type="ECO:0000256" key="1">
    <source>
        <dbReference type="ARBA" id="ARBA00004141"/>
    </source>
</evidence>
<gene>
    <name evidence="6" type="ORF">KSF_111580</name>
</gene>
<dbReference type="Proteomes" id="UP000597444">
    <property type="component" value="Unassembled WGS sequence"/>
</dbReference>
<feature type="transmembrane region" description="Helical" evidence="5">
    <location>
        <begin position="49"/>
        <end position="74"/>
    </location>
</feature>
<feature type="transmembrane region" description="Helical" evidence="5">
    <location>
        <begin position="436"/>
        <end position="456"/>
    </location>
</feature>
<dbReference type="PANTHER" id="PTHR11785">
    <property type="entry name" value="AMINO ACID TRANSPORTER"/>
    <property type="match status" value="1"/>
</dbReference>
<accession>A0A8J3N9Z1</accession>
<feature type="transmembrane region" description="Helical" evidence="5">
    <location>
        <begin position="254"/>
        <end position="281"/>
    </location>
</feature>
<dbReference type="GO" id="GO:0016020">
    <property type="term" value="C:membrane"/>
    <property type="evidence" value="ECO:0007669"/>
    <property type="project" value="UniProtKB-SubCell"/>
</dbReference>
<evidence type="ECO:0000313" key="6">
    <source>
        <dbReference type="EMBL" id="GHP01111.1"/>
    </source>
</evidence>
<feature type="transmembrane region" description="Helical" evidence="5">
    <location>
        <begin position="215"/>
        <end position="233"/>
    </location>
</feature>
<feature type="transmembrane region" description="Helical" evidence="5">
    <location>
        <begin position="375"/>
        <end position="399"/>
    </location>
</feature>
<evidence type="ECO:0000256" key="3">
    <source>
        <dbReference type="ARBA" id="ARBA00022989"/>
    </source>
</evidence>
<protein>
    <submittedName>
        <fullName evidence="6">Amino acid permease</fullName>
    </submittedName>
</protein>
<dbReference type="PIRSF" id="PIRSF006060">
    <property type="entry name" value="AA_transporter"/>
    <property type="match status" value="1"/>
</dbReference>
<dbReference type="PANTHER" id="PTHR11785:SF512">
    <property type="entry name" value="SOBREMESA, ISOFORM B"/>
    <property type="match status" value="1"/>
</dbReference>
<feature type="transmembrane region" description="Helical" evidence="5">
    <location>
        <begin position="301"/>
        <end position="324"/>
    </location>
</feature>
<dbReference type="Gene3D" id="1.20.1740.10">
    <property type="entry name" value="Amino acid/polyamine transporter I"/>
    <property type="match status" value="1"/>
</dbReference>
<dbReference type="GO" id="GO:0015179">
    <property type="term" value="F:L-amino acid transmembrane transporter activity"/>
    <property type="evidence" value="ECO:0007669"/>
    <property type="project" value="TreeGrafter"/>
</dbReference>
<feature type="transmembrane region" description="Helical" evidence="5">
    <location>
        <begin position="411"/>
        <end position="430"/>
    </location>
</feature>
<dbReference type="InterPro" id="IPR002293">
    <property type="entry name" value="AA/rel_permease1"/>
</dbReference>
<feature type="transmembrane region" description="Helical" evidence="5">
    <location>
        <begin position="111"/>
        <end position="135"/>
    </location>
</feature>
<comment type="subcellular location">
    <subcellularLocation>
        <location evidence="1">Membrane</location>
        <topology evidence="1">Multi-pass membrane protein</topology>
    </subcellularLocation>
</comment>
<dbReference type="AlphaFoldDB" id="A0A8J3N9Z1"/>
<dbReference type="InterPro" id="IPR050598">
    <property type="entry name" value="AminoAcid_Transporter"/>
</dbReference>
<keyword evidence="3 5" id="KW-1133">Transmembrane helix</keyword>